<dbReference type="EMBL" id="JAEHFJ010000004">
    <property type="protein sequence ID" value="MBJ2174714.1"/>
    <property type="molecule type" value="Genomic_DNA"/>
</dbReference>
<dbReference type="Proteomes" id="UP000623301">
    <property type="component" value="Unassembled WGS sequence"/>
</dbReference>
<evidence type="ECO:0000313" key="3">
    <source>
        <dbReference type="Proteomes" id="UP000623301"/>
    </source>
</evidence>
<evidence type="ECO:0000259" key="1">
    <source>
        <dbReference type="Pfam" id="PF14267"/>
    </source>
</evidence>
<protein>
    <submittedName>
        <fullName evidence="2">GIY-YIG nuclease family protein</fullName>
    </submittedName>
</protein>
<name>A0ABS0WRV6_9FLAO</name>
<dbReference type="CDD" id="cd10447">
    <property type="entry name" value="GIY-YIG_unchar_2"/>
    <property type="match status" value="1"/>
</dbReference>
<dbReference type="Pfam" id="PF14267">
    <property type="entry name" value="DUF4357"/>
    <property type="match status" value="1"/>
</dbReference>
<feature type="domain" description="DUF4357" evidence="1">
    <location>
        <begin position="220"/>
        <end position="273"/>
    </location>
</feature>
<accession>A0ABS0WRV6</accession>
<evidence type="ECO:0000313" key="2">
    <source>
        <dbReference type="EMBL" id="MBJ2174714.1"/>
    </source>
</evidence>
<dbReference type="RefSeq" id="WP_198841433.1">
    <property type="nucleotide sequence ID" value="NZ_JAEHFJ010000004.1"/>
</dbReference>
<gene>
    <name evidence="2" type="ORF">JBL43_10735</name>
</gene>
<proteinExistence type="predicted"/>
<reference evidence="2 3" key="1">
    <citation type="submission" date="2020-12" db="EMBL/GenBank/DDBJ databases">
        <title>Aureibaculum luteum sp. nov. and Aureibaculum flavum sp. nov., novel members of the family Flavobacteriaceae isolated from Antarctic intertidal sediments.</title>
        <authorList>
            <person name="He X."/>
            <person name="Zhang X."/>
        </authorList>
    </citation>
    <scope>NUCLEOTIDE SEQUENCE [LARGE SCALE GENOMIC DNA]</scope>
    <source>
        <strain evidence="2 3">A20</strain>
    </source>
</reference>
<dbReference type="InterPro" id="IPR025579">
    <property type="entry name" value="DUF4357"/>
</dbReference>
<keyword evidence="3" id="KW-1185">Reference proteome</keyword>
<organism evidence="2 3">
    <name type="scientific">Aureibaculum flavum</name>
    <dbReference type="NCBI Taxonomy" id="2795986"/>
    <lineage>
        <taxon>Bacteria</taxon>
        <taxon>Pseudomonadati</taxon>
        <taxon>Bacteroidota</taxon>
        <taxon>Flavobacteriia</taxon>
        <taxon>Flavobacteriales</taxon>
        <taxon>Flavobacteriaceae</taxon>
        <taxon>Aureibaculum</taxon>
    </lineage>
</organism>
<sequence length="279" mass="31982">MSRPQTIQIFLPDGSPTSIREAELTNRLVKAILFPRNKMQEVLKRDMVHFTGVYFLFGNTEDGAKPKVYIGEGEDCYTRIQTHNRKKDFWTHCVIITTKTDEYTKTDGKYLEYYCLDKAKEIDRYVIDNDTGSKKPSISESREFDLLDNFDTAKILLATLGYPIFEEKRKAKTIKEVFYCQGKDAYAQGELNDDGFLVYKGGKSNLVGTKGMNKWIGILRKRLVDDGILKKENDIYVLQQDYIFNSPSAAAATMLARSANGWTAWKDKNGVTLDELKRK</sequence>
<comment type="caution">
    <text evidence="2">The sequence shown here is derived from an EMBL/GenBank/DDBJ whole genome shotgun (WGS) entry which is preliminary data.</text>
</comment>